<evidence type="ECO:0000256" key="10">
    <source>
        <dbReference type="ARBA" id="ARBA00023310"/>
    </source>
</evidence>
<reference evidence="13" key="1">
    <citation type="submission" date="2020-05" db="EMBL/GenBank/DDBJ databases">
        <authorList>
            <person name="Chiriac C."/>
            <person name="Salcher M."/>
            <person name="Ghai R."/>
            <person name="Kavagutti S V."/>
        </authorList>
    </citation>
    <scope>NUCLEOTIDE SEQUENCE</scope>
</reference>
<evidence type="ECO:0000256" key="7">
    <source>
        <dbReference type="ARBA" id="ARBA00022989"/>
    </source>
</evidence>
<name>A0A6J7A984_9ZZZZ</name>
<feature type="transmembrane region" description="Helical" evidence="11">
    <location>
        <begin position="189"/>
        <end position="209"/>
    </location>
</feature>
<evidence type="ECO:0000256" key="3">
    <source>
        <dbReference type="ARBA" id="ARBA00022448"/>
    </source>
</evidence>
<keyword evidence="8" id="KW-0406">Ion transport</keyword>
<dbReference type="PROSITE" id="PS00449">
    <property type="entry name" value="ATPASE_A"/>
    <property type="match status" value="1"/>
</dbReference>
<evidence type="ECO:0000256" key="9">
    <source>
        <dbReference type="ARBA" id="ARBA00023136"/>
    </source>
</evidence>
<comment type="similarity">
    <text evidence="2">Belongs to the ATPase A chain family.</text>
</comment>
<feature type="transmembrane region" description="Helical" evidence="11">
    <location>
        <begin position="93"/>
        <end position="113"/>
    </location>
</feature>
<dbReference type="AlphaFoldDB" id="A0A6J7A984"/>
<dbReference type="InterPro" id="IPR045083">
    <property type="entry name" value="ATP_synth_F0_asu_bact/mt"/>
</dbReference>
<dbReference type="PANTHER" id="PTHR11410">
    <property type="entry name" value="ATP SYNTHASE SUBUNIT A"/>
    <property type="match status" value="1"/>
</dbReference>
<dbReference type="NCBIfam" id="TIGR01131">
    <property type="entry name" value="ATP_synt_6_or_A"/>
    <property type="match status" value="1"/>
</dbReference>
<evidence type="ECO:0000256" key="6">
    <source>
        <dbReference type="ARBA" id="ARBA00022781"/>
    </source>
</evidence>
<keyword evidence="3" id="KW-0813">Transport</keyword>
<evidence type="ECO:0000313" key="13">
    <source>
        <dbReference type="EMBL" id="CAB4829413.1"/>
    </source>
</evidence>
<evidence type="ECO:0000256" key="4">
    <source>
        <dbReference type="ARBA" id="ARBA00022547"/>
    </source>
</evidence>
<dbReference type="GO" id="GO:0046933">
    <property type="term" value="F:proton-transporting ATP synthase activity, rotational mechanism"/>
    <property type="evidence" value="ECO:0007669"/>
    <property type="project" value="TreeGrafter"/>
</dbReference>
<dbReference type="Pfam" id="PF00119">
    <property type="entry name" value="ATP-synt_A"/>
    <property type="match status" value="1"/>
</dbReference>
<evidence type="ECO:0000313" key="12">
    <source>
        <dbReference type="EMBL" id="CAB4725834.1"/>
    </source>
</evidence>
<comment type="subcellular location">
    <subcellularLocation>
        <location evidence="1">Membrane</location>
        <topology evidence="1">Multi-pass membrane protein</topology>
    </subcellularLocation>
</comment>
<dbReference type="CDD" id="cd00310">
    <property type="entry name" value="ATP-synt_Fo_a_6"/>
    <property type="match status" value="1"/>
</dbReference>
<evidence type="ECO:0000256" key="5">
    <source>
        <dbReference type="ARBA" id="ARBA00022692"/>
    </source>
</evidence>
<feature type="transmembrane region" description="Helical" evidence="11">
    <location>
        <begin position="125"/>
        <end position="143"/>
    </location>
</feature>
<gene>
    <name evidence="12" type="ORF">UFOPK2735_00356</name>
    <name evidence="13" type="ORF">UFOPK3217_00698</name>
    <name evidence="14" type="ORF">UFOPK4022_00170</name>
</gene>
<sequence length="263" mass="29688">MRAFVKLHAEGDGFVPPSTNDFNLPPITESIAWLTKPVLLVFLSVILVSVFFILSSRKAAVVPSKLQFAGESIYGFVRNDLARDVIGHEFMRFVPYLFTLFTFVLTNNIFGIVPFLQFPAMSHVAFPYVLAIFSFGVFHYVGIQKHGIIKYLKEIAFMPGVPKPVYILLTPIEIATFFLVRPLTLSLRLFANMFAGHLLLLVFIMGGDYMMHDSHLIMKLFSPFSFAFGIALTFFEFMVQCLQAYIFTLLTALYIAGALADEH</sequence>
<dbReference type="PANTHER" id="PTHR11410:SF0">
    <property type="entry name" value="ATP SYNTHASE SUBUNIT A"/>
    <property type="match status" value="1"/>
</dbReference>
<feature type="transmembrane region" description="Helical" evidence="11">
    <location>
        <begin position="242"/>
        <end position="260"/>
    </location>
</feature>
<evidence type="ECO:0000313" key="14">
    <source>
        <dbReference type="EMBL" id="CAB4991101.1"/>
    </source>
</evidence>
<dbReference type="InterPro" id="IPR035908">
    <property type="entry name" value="F0_ATP_A_sf"/>
</dbReference>
<protein>
    <submittedName>
        <fullName evidence="13">Unannotated protein</fullName>
    </submittedName>
</protein>
<dbReference type="GO" id="GO:0045259">
    <property type="term" value="C:proton-transporting ATP synthase complex"/>
    <property type="evidence" value="ECO:0007669"/>
    <property type="project" value="UniProtKB-KW"/>
</dbReference>
<proteinExistence type="inferred from homology"/>
<dbReference type="PRINTS" id="PR00123">
    <property type="entry name" value="ATPASEA"/>
</dbReference>
<keyword evidence="10" id="KW-0066">ATP synthesis</keyword>
<keyword evidence="5 11" id="KW-0812">Transmembrane</keyword>
<keyword evidence="7 11" id="KW-1133">Transmembrane helix</keyword>
<evidence type="ECO:0000256" key="11">
    <source>
        <dbReference type="SAM" id="Phobius"/>
    </source>
</evidence>
<keyword evidence="4" id="KW-0138">CF(0)</keyword>
<dbReference type="InterPro" id="IPR000568">
    <property type="entry name" value="ATP_synth_F0_asu"/>
</dbReference>
<evidence type="ECO:0000256" key="8">
    <source>
        <dbReference type="ARBA" id="ARBA00023065"/>
    </source>
</evidence>
<feature type="transmembrane region" description="Helical" evidence="11">
    <location>
        <begin position="216"/>
        <end position="236"/>
    </location>
</feature>
<dbReference type="EMBL" id="CAEZYP010000034">
    <property type="protein sequence ID" value="CAB4725834.1"/>
    <property type="molecule type" value="Genomic_DNA"/>
</dbReference>
<dbReference type="Gene3D" id="1.20.120.220">
    <property type="entry name" value="ATP synthase, F0 complex, subunit A"/>
    <property type="match status" value="1"/>
</dbReference>
<keyword evidence="9 11" id="KW-0472">Membrane</keyword>
<dbReference type="EMBL" id="CAFABJ010000092">
    <property type="protein sequence ID" value="CAB4829413.1"/>
    <property type="molecule type" value="Genomic_DNA"/>
</dbReference>
<evidence type="ECO:0000256" key="2">
    <source>
        <dbReference type="ARBA" id="ARBA00006810"/>
    </source>
</evidence>
<organism evidence="13">
    <name type="scientific">freshwater metagenome</name>
    <dbReference type="NCBI Taxonomy" id="449393"/>
    <lineage>
        <taxon>unclassified sequences</taxon>
        <taxon>metagenomes</taxon>
        <taxon>ecological metagenomes</taxon>
    </lineage>
</organism>
<dbReference type="SUPFAM" id="SSF81336">
    <property type="entry name" value="F1F0 ATP synthase subunit A"/>
    <property type="match status" value="1"/>
</dbReference>
<dbReference type="EMBL" id="CAFBOY010000010">
    <property type="protein sequence ID" value="CAB4991101.1"/>
    <property type="molecule type" value="Genomic_DNA"/>
</dbReference>
<feature type="transmembrane region" description="Helical" evidence="11">
    <location>
        <begin position="31"/>
        <end position="54"/>
    </location>
</feature>
<accession>A0A6J7A984</accession>
<dbReference type="InterPro" id="IPR023011">
    <property type="entry name" value="ATP_synth_F0_asu_AS"/>
</dbReference>
<keyword evidence="6" id="KW-0375">Hydrogen ion transport</keyword>
<dbReference type="HAMAP" id="MF_01393">
    <property type="entry name" value="ATP_synth_a_bact"/>
    <property type="match status" value="1"/>
</dbReference>
<evidence type="ECO:0000256" key="1">
    <source>
        <dbReference type="ARBA" id="ARBA00004141"/>
    </source>
</evidence>